<dbReference type="AlphaFoldDB" id="A0A0L0NUD2"/>
<evidence type="ECO:0000313" key="3">
    <source>
        <dbReference type="Proteomes" id="UP000037122"/>
    </source>
</evidence>
<evidence type="ECO:0000313" key="2">
    <source>
        <dbReference type="EMBL" id="KND97797.1"/>
    </source>
</evidence>
<gene>
    <name evidence="2" type="ORF">QG37_06211</name>
</gene>
<dbReference type="EMBL" id="LGST01000041">
    <property type="protein sequence ID" value="KND97797.1"/>
    <property type="molecule type" value="Genomic_DNA"/>
</dbReference>
<organism evidence="2 3">
    <name type="scientific">Candidozyma auris</name>
    <name type="common">Yeast</name>
    <name type="synonym">Candida auris</name>
    <dbReference type="NCBI Taxonomy" id="498019"/>
    <lineage>
        <taxon>Eukaryota</taxon>
        <taxon>Fungi</taxon>
        <taxon>Dikarya</taxon>
        <taxon>Ascomycota</taxon>
        <taxon>Saccharomycotina</taxon>
        <taxon>Pichiomycetes</taxon>
        <taxon>Metschnikowiaceae</taxon>
        <taxon>Candidozyma</taxon>
    </lineage>
</organism>
<name>A0A0L0NUD2_CANAR</name>
<accession>A0A0L0NUD2</accession>
<reference evidence="3" key="1">
    <citation type="journal article" date="2015" name="BMC Genomics">
        <title>Draft genome of a commonly misdiagnosed multidrug resistant pathogen Candida auris.</title>
        <authorList>
            <person name="Chatterjee S."/>
            <person name="Alampalli S.V."/>
            <person name="Nageshan R.K."/>
            <person name="Chettiar S.T."/>
            <person name="Joshi S."/>
            <person name="Tatu U.S."/>
        </authorList>
    </citation>
    <scope>NUCLEOTIDE SEQUENCE [LARGE SCALE GENOMIC DNA]</scope>
    <source>
        <strain evidence="3">6684</strain>
    </source>
</reference>
<comment type="caution">
    <text evidence="2">The sequence shown here is derived from an EMBL/GenBank/DDBJ whole genome shotgun (WGS) entry which is preliminary data.</text>
</comment>
<evidence type="ECO:0000256" key="1">
    <source>
        <dbReference type="SAM" id="MobiDB-lite"/>
    </source>
</evidence>
<sequence>MNYQLAALESKCATRGTFLETQNRQEQLQEKKNGKTKNGKTTEIML</sequence>
<dbReference type="Proteomes" id="UP000037122">
    <property type="component" value="Unassembled WGS sequence"/>
</dbReference>
<protein>
    <submittedName>
        <fullName evidence="2">Uncharacterized protein</fullName>
    </submittedName>
</protein>
<feature type="region of interest" description="Disordered" evidence="1">
    <location>
        <begin position="23"/>
        <end position="46"/>
    </location>
</feature>
<proteinExistence type="predicted"/>